<dbReference type="EMBL" id="BRPK01000010">
    <property type="protein sequence ID" value="GLB41451.1"/>
    <property type="molecule type" value="Genomic_DNA"/>
</dbReference>
<evidence type="ECO:0000313" key="2">
    <source>
        <dbReference type="EMBL" id="GLB41451.1"/>
    </source>
</evidence>
<sequence length="115" mass="12355">MLFTTIIQITVALATFASSASALSSELERFDQREFHQGFSYGRQLGHLAKRECGQGFGGKSTGKWTDPGCTVEKQRHVCMDNCNFLGKAGGMRGGGGADAGCHLACMTMKFKSHS</sequence>
<gene>
    <name evidence="2" type="ORF">LshimejAT787_1000510</name>
</gene>
<comment type="caution">
    <text evidence="2">The sequence shown here is derived from an EMBL/GenBank/DDBJ whole genome shotgun (WGS) entry which is preliminary data.</text>
</comment>
<evidence type="ECO:0000256" key="1">
    <source>
        <dbReference type="SAM" id="SignalP"/>
    </source>
</evidence>
<feature type="chain" id="PRO_5040307300" evidence="1">
    <location>
        <begin position="23"/>
        <end position="115"/>
    </location>
</feature>
<keyword evidence="1" id="KW-0732">Signal</keyword>
<reference evidence="2" key="1">
    <citation type="submission" date="2022-07" db="EMBL/GenBank/DDBJ databases">
        <title>The genome of Lyophyllum shimeji provides insight into the initial evolution of ectomycorrhizal fungal genome.</title>
        <authorList>
            <person name="Kobayashi Y."/>
            <person name="Shibata T."/>
            <person name="Hirakawa H."/>
            <person name="Shigenobu S."/>
            <person name="Nishiyama T."/>
            <person name="Yamada A."/>
            <person name="Hasebe M."/>
            <person name="Kawaguchi M."/>
        </authorList>
    </citation>
    <scope>NUCLEOTIDE SEQUENCE</scope>
    <source>
        <strain evidence="2">AT787</strain>
    </source>
</reference>
<keyword evidence="3" id="KW-1185">Reference proteome</keyword>
<name>A0A9P3PTK3_LYOSH</name>
<accession>A0A9P3PTK3</accession>
<organism evidence="2 3">
    <name type="scientific">Lyophyllum shimeji</name>
    <name type="common">Hon-shimeji</name>
    <name type="synonym">Tricholoma shimeji</name>
    <dbReference type="NCBI Taxonomy" id="47721"/>
    <lineage>
        <taxon>Eukaryota</taxon>
        <taxon>Fungi</taxon>
        <taxon>Dikarya</taxon>
        <taxon>Basidiomycota</taxon>
        <taxon>Agaricomycotina</taxon>
        <taxon>Agaricomycetes</taxon>
        <taxon>Agaricomycetidae</taxon>
        <taxon>Agaricales</taxon>
        <taxon>Tricholomatineae</taxon>
        <taxon>Lyophyllaceae</taxon>
        <taxon>Lyophyllum</taxon>
    </lineage>
</organism>
<evidence type="ECO:0000313" key="3">
    <source>
        <dbReference type="Proteomes" id="UP001063166"/>
    </source>
</evidence>
<dbReference type="Proteomes" id="UP001063166">
    <property type="component" value="Unassembled WGS sequence"/>
</dbReference>
<feature type="signal peptide" evidence="1">
    <location>
        <begin position="1"/>
        <end position="22"/>
    </location>
</feature>
<dbReference type="AlphaFoldDB" id="A0A9P3PTK3"/>
<protein>
    <submittedName>
        <fullName evidence="2">Uncharacterized protein</fullName>
    </submittedName>
</protein>
<proteinExistence type="predicted"/>